<feature type="transmembrane region" description="Helical" evidence="6">
    <location>
        <begin position="111"/>
        <end position="136"/>
    </location>
</feature>
<dbReference type="InterPro" id="IPR011701">
    <property type="entry name" value="MFS"/>
</dbReference>
<dbReference type="GO" id="GO:0022857">
    <property type="term" value="F:transmembrane transporter activity"/>
    <property type="evidence" value="ECO:0007669"/>
    <property type="project" value="InterPro"/>
</dbReference>
<dbReference type="InterPro" id="IPR020846">
    <property type="entry name" value="MFS_dom"/>
</dbReference>
<evidence type="ECO:0000256" key="2">
    <source>
        <dbReference type="ARBA" id="ARBA00022475"/>
    </source>
</evidence>
<name>A0A518G081_9BACT</name>
<dbReference type="Pfam" id="PF07690">
    <property type="entry name" value="MFS_1"/>
    <property type="match status" value="1"/>
</dbReference>
<evidence type="ECO:0000256" key="4">
    <source>
        <dbReference type="ARBA" id="ARBA00022989"/>
    </source>
</evidence>
<dbReference type="CDD" id="cd17324">
    <property type="entry name" value="MFS_NepI_like"/>
    <property type="match status" value="1"/>
</dbReference>
<organism evidence="8 9">
    <name type="scientific">Aureliella helgolandensis</name>
    <dbReference type="NCBI Taxonomy" id="2527968"/>
    <lineage>
        <taxon>Bacteria</taxon>
        <taxon>Pseudomonadati</taxon>
        <taxon>Planctomycetota</taxon>
        <taxon>Planctomycetia</taxon>
        <taxon>Pirellulales</taxon>
        <taxon>Pirellulaceae</taxon>
        <taxon>Aureliella</taxon>
    </lineage>
</organism>
<evidence type="ECO:0000256" key="1">
    <source>
        <dbReference type="ARBA" id="ARBA00004651"/>
    </source>
</evidence>
<dbReference type="KEGG" id="ahel:Q31a_02960"/>
<dbReference type="PROSITE" id="PS50850">
    <property type="entry name" value="MFS"/>
    <property type="match status" value="1"/>
</dbReference>
<sequence length="435" mass="46075">MTRAESSATAPEQRRFERIVVLLLAAVQFTTIVDFMIVMPLGPQLMRTLEIGPAEFALIVSSYTFAAGVAGLIAAAVVDRFSRRAAFLFLFAGFLLGTLCCAFAPNYQALVVARIVTGGFGGILGGITMAIIGDVFPEERRGRATGSLMTGFALASVAGVPLGLVIGTNFGWHMPFIALAMGGLPVLGLAWYALPPLNSHVDQVQARPLRSLRDTFTHRDHLNAFALIVTLMISSFTVFPFLSPYLVSNVGMTEQQLPLVYIAGGLLTLFAAPIVGRLADQFGKLRVYRWVAPLSALMFLTITHLPEGRVLLAICVFGALMVCNVGRMIPAMAMVTSSVAPQRRGAFLSANSSIQHMASGIGAYGGGLLVTQAADGRIEHFGTIGWISAGATLLTIVLAGRVRIVVEEPISAEEICLEAAAEASVDAGEPLAGVH</sequence>
<dbReference type="SUPFAM" id="SSF103473">
    <property type="entry name" value="MFS general substrate transporter"/>
    <property type="match status" value="1"/>
</dbReference>
<dbReference type="EMBL" id="CP036298">
    <property type="protein sequence ID" value="QDV22017.1"/>
    <property type="molecule type" value="Genomic_DNA"/>
</dbReference>
<evidence type="ECO:0000256" key="5">
    <source>
        <dbReference type="ARBA" id="ARBA00023136"/>
    </source>
</evidence>
<keyword evidence="9" id="KW-1185">Reference proteome</keyword>
<protein>
    <submittedName>
        <fullName evidence="8">Purine efflux pump PbuE</fullName>
    </submittedName>
</protein>
<evidence type="ECO:0000313" key="8">
    <source>
        <dbReference type="EMBL" id="QDV22017.1"/>
    </source>
</evidence>
<feature type="transmembrane region" description="Helical" evidence="6">
    <location>
        <begin position="56"/>
        <end position="78"/>
    </location>
</feature>
<evidence type="ECO:0000313" key="9">
    <source>
        <dbReference type="Proteomes" id="UP000318017"/>
    </source>
</evidence>
<dbReference type="PANTHER" id="PTHR43124:SF3">
    <property type="entry name" value="CHLORAMPHENICOL EFFLUX PUMP RV0191"/>
    <property type="match status" value="1"/>
</dbReference>
<dbReference type="InterPro" id="IPR050189">
    <property type="entry name" value="MFS_Efflux_Transporters"/>
</dbReference>
<reference evidence="8 9" key="1">
    <citation type="submission" date="2019-02" db="EMBL/GenBank/DDBJ databases">
        <title>Deep-cultivation of Planctomycetes and their phenomic and genomic characterization uncovers novel biology.</title>
        <authorList>
            <person name="Wiegand S."/>
            <person name="Jogler M."/>
            <person name="Boedeker C."/>
            <person name="Pinto D."/>
            <person name="Vollmers J."/>
            <person name="Rivas-Marin E."/>
            <person name="Kohn T."/>
            <person name="Peeters S.H."/>
            <person name="Heuer A."/>
            <person name="Rast P."/>
            <person name="Oberbeckmann S."/>
            <person name="Bunk B."/>
            <person name="Jeske O."/>
            <person name="Meyerdierks A."/>
            <person name="Storesund J.E."/>
            <person name="Kallscheuer N."/>
            <person name="Luecker S."/>
            <person name="Lage O.M."/>
            <person name="Pohl T."/>
            <person name="Merkel B.J."/>
            <person name="Hornburger P."/>
            <person name="Mueller R.-W."/>
            <person name="Bruemmer F."/>
            <person name="Labrenz M."/>
            <person name="Spormann A.M."/>
            <person name="Op den Camp H."/>
            <person name="Overmann J."/>
            <person name="Amann R."/>
            <person name="Jetten M.S.M."/>
            <person name="Mascher T."/>
            <person name="Medema M.H."/>
            <person name="Devos D.P."/>
            <person name="Kaster A.-K."/>
            <person name="Ovreas L."/>
            <person name="Rohde M."/>
            <person name="Galperin M.Y."/>
            <person name="Jogler C."/>
        </authorList>
    </citation>
    <scope>NUCLEOTIDE SEQUENCE [LARGE SCALE GENOMIC DNA]</scope>
    <source>
        <strain evidence="8 9">Q31a</strain>
    </source>
</reference>
<dbReference type="OrthoDB" id="212436at2"/>
<accession>A0A518G081</accession>
<keyword evidence="3 6" id="KW-0812">Transmembrane</keyword>
<evidence type="ECO:0000256" key="6">
    <source>
        <dbReference type="SAM" id="Phobius"/>
    </source>
</evidence>
<dbReference type="InterPro" id="IPR036259">
    <property type="entry name" value="MFS_trans_sf"/>
</dbReference>
<dbReference type="PANTHER" id="PTHR43124">
    <property type="entry name" value="PURINE EFFLUX PUMP PBUE"/>
    <property type="match status" value="1"/>
</dbReference>
<dbReference type="Gene3D" id="1.20.1250.20">
    <property type="entry name" value="MFS general substrate transporter like domains"/>
    <property type="match status" value="1"/>
</dbReference>
<feature type="transmembrane region" description="Helical" evidence="6">
    <location>
        <begin position="85"/>
        <end position="105"/>
    </location>
</feature>
<comment type="subcellular location">
    <subcellularLocation>
        <location evidence="1">Cell membrane</location>
        <topology evidence="1">Multi-pass membrane protein</topology>
    </subcellularLocation>
</comment>
<proteinExistence type="predicted"/>
<feature type="transmembrane region" description="Helical" evidence="6">
    <location>
        <begin position="222"/>
        <end position="246"/>
    </location>
</feature>
<feature type="transmembrane region" description="Helical" evidence="6">
    <location>
        <begin position="311"/>
        <end position="335"/>
    </location>
</feature>
<feature type="transmembrane region" description="Helical" evidence="6">
    <location>
        <begin position="287"/>
        <end position="305"/>
    </location>
</feature>
<dbReference type="GO" id="GO:0005886">
    <property type="term" value="C:plasma membrane"/>
    <property type="evidence" value="ECO:0007669"/>
    <property type="project" value="UniProtKB-SubCell"/>
</dbReference>
<keyword evidence="4 6" id="KW-1133">Transmembrane helix</keyword>
<feature type="domain" description="Major facilitator superfamily (MFS) profile" evidence="7">
    <location>
        <begin position="20"/>
        <end position="407"/>
    </location>
</feature>
<feature type="transmembrane region" description="Helical" evidence="6">
    <location>
        <begin position="258"/>
        <end position="275"/>
    </location>
</feature>
<dbReference type="AlphaFoldDB" id="A0A518G081"/>
<feature type="transmembrane region" description="Helical" evidence="6">
    <location>
        <begin position="172"/>
        <end position="194"/>
    </location>
</feature>
<dbReference type="Proteomes" id="UP000318017">
    <property type="component" value="Chromosome"/>
</dbReference>
<keyword evidence="5 6" id="KW-0472">Membrane</keyword>
<evidence type="ECO:0000256" key="3">
    <source>
        <dbReference type="ARBA" id="ARBA00022692"/>
    </source>
</evidence>
<gene>
    <name evidence="8" type="primary">pbuE</name>
    <name evidence="8" type="ORF">Q31a_02960</name>
</gene>
<feature type="transmembrane region" description="Helical" evidence="6">
    <location>
        <begin position="20"/>
        <end position="41"/>
    </location>
</feature>
<evidence type="ECO:0000259" key="7">
    <source>
        <dbReference type="PROSITE" id="PS50850"/>
    </source>
</evidence>
<feature type="transmembrane region" description="Helical" evidence="6">
    <location>
        <begin position="148"/>
        <end position="166"/>
    </location>
</feature>
<dbReference type="RefSeq" id="WP_145072885.1">
    <property type="nucleotide sequence ID" value="NZ_CP036298.1"/>
</dbReference>
<keyword evidence="2" id="KW-1003">Cell membrane</keyword>